<gene>
    <name evidence="6" type="ORF">MB14_13375</name>
</gene>
<dbReference type="CDD" id="cd02440">
    <property type="entry name" value="AdoMet_MTases"/>
    <property type="match status" value="1"/>
</dbReference>
<dbReference type="Gene3D" id="2.70.160.11">
    <property type="entry name" value="Hnrnp arginine n-methyltransferase1"/>
    <property type="match status" value="1"/>
</dbReference>
<keyword evidence="7" id="KW-1185">Reference proteome</keyword>
<dbReference type="PANTHER" id="PTHR11006:SF4">
    <property type="entry name" value="PROTEIN ARGININE N-METHYLTRANSFERASE 7"/>
    <property type="match status" value="1"/>
</dbReference>
<evidence type="ECO:0000256" key="4">
    <source>
        <dbReference type="PROSITE-ProRule" id="PRU00339"/>
    </source>
</evidence>
<evidence type="ECO:0000256" key="2">
    <source>
        <dbReference type="ARBA" id="ARBA00022679"/>
    </source>
</evidence>
<dbReference type="PROSITE" id="PS51678">
    <property type="entry name" value="SAM_MT_PRMT"/>
    <property type="match status" value="1"/>
</dbReference>
<dbReference type="InterPro" id="IPR029063">
    <property type="entry name" value="SAM-dependent_MTases_sf"/>
</dbReference>
<dbReference type="PROSITE" id="PS50005">
    <property type="entry name" value="TPR"/>
    <property type="match status" value="3"/>
</dbReference>
<dbReference type="Pfam" id="PF13174">
    <property type="entry name" value="TPR_6"/>
    <property type="match status" value="1"/>
</dbReference>
<evidence type="ECO:0000313" key="6">
    <source>
        <dbReference type="EMBL" id="KYG81571.1"/>
    </source>
</evidence>
<feature type="repeat" description="TPR" evidence="4">
    <location>
        <begin position="75"/>
        <end position="108"/>
    </location>
</feature>
<dbReference type="Gene3D" id="1.25.40.10">
    <property type="entry name" value="Tetratricopeptide repeat domain"/>
    <property type="match status" value="3"/>
</dbReference>
<dbReference type="Pfam" id="PF06325">
    <property type="entry name" value="PrmA"/>
    <property type="match status" value="1"/>
</dbReference>
<evidence type="ECO:0000256" key="3">
    <source>
        <dbReference type="ARBA" id="ARBA00022691"/>
    </source>
</evidence>
<dbReference type="PANTHER" id="PTHR11006">
    <property type="entry name" value="PROTEIN ARGININE N-METHYLTRANSFERASE"/>
    <property type="match status" value="1"/>
</dbReference>
<name>A0A150XS85_ROSEK</name>
<dbReference type="Gene3D" id="3.40.50.150">
    <property type="entry name" value="Vaccinia Virus protein VP39"/>
    <property type="match status" value="1"/>
</dbReference>
<proteinExistence type="predicted"/>
<keyword evidence="3" id="KW-0949">S-adenosyl-L-methionine</keyword>
<feature type="repeat" description="TPR" evidence="4">
    <location>
        <begin position="41"/>
        <end position="74"/>
    </location>
</feature>
<comment type="caution">
    <text evidence="6">The sequence shown here is derived from an EMBL/GenBank/DDBJ whole genome shotgun (WGS) entry which is preliminary data.</text>
</comment>
<keyword evidence="1" id="KW-0489">Methyltransferase</keyword>
<dbReference type="Pfam" id="PF14559">
    <property type="entry name" value="TPR_19"/>
    <property type="match status" value="1"/>
</dbReference>
<keyword evidence="2" id="KW-0808">Transferase</keyword>
<dbReference type="InterPro" id="IPR011990">
    <property type="entry name" value="TPR-like_helical_dom_sf"/>
</dbReference>
<dbReference type="OrthoDB" id="1525165at2"/>
<dbReference type="EMBL" id="LQZQ01000002">
    <property type="protein sequence ID" value="KYG81571.1"/>
    <property type="molecule type" value="Genomic_DNA"/>
</dbReference>
<dbReference type="GO" id="GO:0042054">
    <property type="term" value="F:histone methyltransferase activity"/>
    <property type="evidence" value="ECO:0007669"/>
    <property type="project" value="TreeGrafter"/>
</dbReference>
<reference evidence="6" key="1">
    <citation type="submission" date="2016-01" db="EMBL/GenBank/DDBJ databases">
        <title>Genome sequencing of Roseivirga ehrenbergii KMM 6017.</title>
        <authorList>
            <person name="Selvaratnam C."/>
            <person name="Thevarajoo S."/>
            <person name="Goh K.M."/>
            <person name="Ee R."/>
            <person name="Chan K.-G."/>
            <person name="Chong C.S."/>
        </authorList>
    </citation>
    <scope>NUCLEOTIDE SEQUENCE [LARGE SCALE GENOMIC DNA]</scope>
    <source>
        <strain evidence="6">KMM 6017</strain>
    </source>
</reference>
<dbReference type="Pfam" id="PF22528">
    <property type="entry name" value="PRMT_C"/>
    <property type="match status" value="1"/>
</dbReference>
<dbReference type="SMART" id="SM00028">
    <property type="entry name" value="TPR"/>
    <property type="match status" value="6"/>
</dbReference>
<dbReference type="InterPro" id="IPR025799">
    <property type="entry name" value="Arg_MeTrfase"/>
</dbReference>
<keyword evidence="4" id="KW-0802">TPR repeat</keyword>
<evidence type="ECO:0000256" key="1">
    <source>
        <dbReference type="ARBA" id="ARBA00022603"/>
    </source>
</evidence>
<dbReference type="STRING" id="279360.MB14_13375"/>
<accession>A0A150XS85</accession>
<dbReference type="Proteomes" id="UP000075583">
    <property type="component" value="Unassembled WGS sequence"/>
</dbReference>
<dbReference type="GO" id="GO:0032259">
    <property type="term" value="P:methylation"/>
    <property type="evidence" value="ECO:0007669"/>
    <property type="project" value="UniProtKB-KW"/>
</dbReference>
<protein>
    <recommendedName>
        <fullName evidence="5">Protein arginine N-methyltransferase domain-containing protein</fullName>
    </recommendedName>
</protein>
<sequence length="570" mass="64095">MNEAIMAQQRLMKAIQNYQTGDLNAAEKDLRELQSKFPKSDQILSLLGTVLYAKKKYKDAFRSYQEALKINPNNEDALINIGTVEKARGRADKAIELMNNAIKRLPNRPDIHFNLGTIYLEQKDLAKAETAFKKCVEIDSSIYQAEIQLVNIYKEQNELAKAEAAIRSILSKQDSPQLVEKLKELVALQGREYIAPEVNTAVETPVVPQASTTEDNNTDEVLGLDSNDVRGLMNMGGYLQERYKFIEAEKYFLRVLEKEPDHAEAQKSLRKLRSYKIPGWHFDMLEDTARNDAYQAAIEKALKKKPNARVLDIGTGSGLLAMMAARAGASEVIACEMHSELAGVAKEIIKANGYEDKIKVINKKSTDLDKEVDYTEKFDLIVSEILDCGGLGEGVVPSLRHAKKNLMKTGGIMLPAGMSLFGQLIEIPKKYLVNPVKQISGFDLSAFDQFRPVEEYGRVLLENEEYTALSEPFFIAKYDFQQLPEMGDTEFKEDEKEVNITAKGCIQAIAFWFELNMDEESTYSSGPNGEMVHWGQAVYFFGEQKAVDSGDDQHLKVITSDSTIKFQLKD</sequence>
<dbReference type="PROSITE" id="PS50293">
    <property type="entry name" value="TPR_REGION"/>
    <property type="match status" value="1"/>
</dbReference>
<dbReference type="SUPFAM" id="SSF48452">
    <property type="entry name" value="TPR-like"/>
    <property type="match status" value="1"/>
</dbReference>
<evidence type="ECO:0000313" key="7">
    <source>
        <dbReference type="Proteomes" id="UP000075583"/>
    </source>
</evidence>
<dbReference type="InterPro" id="IPR019734">
    <property type="entry name" value="TPR_rpt"/>
</dbReference>
<dbReference type="GO" id="GO:0016274">
    <property type="term" value="F:protein-arginine N-methyltransferase activity"/>
    <property type="evidence" value="ECO:0007669"/>
    <property type="project" value="InterPro"/>
</dbReference>
<evidence type="ECO:0000259" key="5">
    <source>
        <dbReference type="Pfam" id="PF22528"/>
    </source>
</evidence>
<feature type="domain" description="Protein arginine N-methyltransferase" evidence="5">
    <location>
        <begin position="438"/>
        <end position="562"/>
    </location>
</feature>
<dbReference type="RefSeq" id="WP_062588633.1">
    <property type="nucleotide sequence ID" value="NZ_LQZQ01000002.1"/>
</dbReference>
<dbReference type="AlphaFoldDB" id="A0A150XS85"/>
<dbReference type="InterPro" id="IPR055135">
    <property type="entry name" value="PRMT_dom"/>
</dbReference>
<feature type="repeat" description="TPR" evidence="4">
    <location>
        <begin position="109"/>
        <end position="142"/>
    </location>
</feature>
<organism evidence="6 7">
    <name type="scientific">Roseivirga ehrenbergii (strain DSM 102268 / JCM 13514 / KCTC 12282 / NCIMB 14502 / KMM 6017)</name>
    <dbReference type="NCBI Taxonomy" id="279360"/>
    <lineage>
        <taxon>Bacteria</taxon>
        <taxon>Pseudomonadati</taxon>
        <taxon>Bacteroidota</taxon>
        <taxon>Cytophagia</taxon>
        <taxon>Cytophagales</taxon>
        <taxon>Roseivirgaceae</taxon>
        <taxon>Roseivirga</taxon>
    </lineage>
</organism>
<dbReference type="SUPFAM" id="SSF53335">
    <property type="entry name" value="S-adenosyl-L-methionine-dependent methyltransferases"/>
    <property type="match status" value="1"/>
</dbReference>